<dbReference type="InterPro" id="IPR006130">
    <property type="entry name" value="Asp/Orn_carbamoylTrfase"/>
</dbReference>
<reference evidence="6 7" key="1">
    <citation type="submission" date="2024-07" db="EMBL/GenBank/DDBJ databases">
        <title>Draft Genome Sequence of Ferrimicrobium acidiphilum Strain YE2023, Isolated from a Pulp of Bioleach Reactor.</title>
        <authorList>
            <person name="Elkina Y.A."/>
            <person name="Bulaeva A.G."/>
            <person name="Beletsky A.V."/>
            <person name="Mardanov A.V."/>
        </authorList>
    </citation>
    <scope>NUCLEOTIDE SEQUENCE [LARGE SCALE GENOMIC DNA]</scope>
    <source>
        <strain evidence="6 7">YE2023</strain>
    </source>
</reference>
<evidence type="ECO:0000256" key="2">
    <source>
        <dbReference type="RuleBase" id="RU003634"/>
    </source>
</evidence>
<dbReference type="PANTHER" id="PTHR45753">
    <property type="entry name" value="ORNITHINE CARBAMOYLTRANSFERASE, MITOCHONDRIAL"/>
    <property type="match status" value="1"/>
</dbReference>
<dbReference type="InterPro" id="IPR002292">
    <property type="entry name" value="Orn/put_carbamltrans"/>
</dbReference>
<evidence type="ECO:0000259" key="4">
    <source>
        <dbReference type="Pfam" id="PF00185"/>
    </source>
</evidence>
<proteinExistence type="inferred from homology"/>
<dbReference type="RefSeq" id="WP_298403246.1">
    <property type="nucleotide sequence ID" value="NZ_JBFSHR010000005.1"/>
</dbReference>
<dbReference type="InterPro" id="IPR006131">
    <property type="entry name" value="Asp_carbamoyltransf_Asp/Orn-bd"/>
</dbReference>
<comment type="similarity">
    <text evidence="2">Belongs to the aspartate/ornithine carbamoyltransferase superfamily.</text>
</comment>
<evidence type="ECO:0000313" key="6">
    <source>
        <dbReference type="EMBL" id="MEX6428680.1"/>
    </source>
</evidence>
<dbReference type="PANTHER" id="PTHR45753:SF3">
    <property type="entry name" value="ORNITHINE TRANSCARBAMYLASE, MITOCHONDRIAL"/>
    <property type="match status" value="1"/>
</dbReference>
<keyword evidence="7" id="KW-1185">Reference proteome</keyword>
<dbReference type="Pfam" id="PF02729">
    <property type="entry name" value="OTCace_N"/>
    <property type="match status" value="1"/>
</dbReference>
<name>A0ABV3XZW5_9ACTN</name>
<sequence length="325" mass="35390">MIVDDIDALSVDQLRWLLAPPSAGQGDASDPGTHGRLHQANPSPRFVGATMAGVFEHPSLRTRSAFAGAAHRVGALPVFFVGDEVGIDARESAEDVAHLLAEHHHLIGARLRHHSTFMRMARVATEYQCPIVNLLTDWAHPTQAIADIITIAERLKVGPEDPLPHLRIAYLGEANNVARSLAKAALALGWDITIAAPQGHQFGVDDVASLESYRSLCGSDARLELTDDPSAAVREANVLYTDVWISMGAQGSVEHAMEEFRGFGIDEQLLLAAPDDAFVMHCLPAHRGMEIEGSVIDSDRSVVWLQARNRLVAMERLFRLIGEED</sequence>
<dbReference type="Pfam" id="PF00185">
    <property type="entry name" value="OTCace"/>
    <property type="match status" value="1"/>
</dbReference>
<evidence type="ECO:0000256" key="1">
    <source>
        <dbReference type="ARBA" id="ARBA00022679"/>
    </source>
</evidence>
<accession>A0ABV3XZW5</accession>
<protein>
    <submittedName>
        <fullName evidence="6">Ornithine carbamoyltransferase</fullName>
    </submittedName>
</protein>
<evidence type="ECO:0000256" key="3">
    <source>
        <dbReference type="SAM" id="MobiDB-lite"/>
    </source>
</evidence>
<organism evidence="6 7">
    <name type="scientific">Ferrimicrobium acidiphilum</name>
    <dbReference type="NCBI Taxonomy" id="121039"/>
    <lineage>
        <taxon>Bacteria</taxon>
        <taxon>Bacillati</taxon>
        <taxon>Actinomycetota</taxon>
        <taxon>Acidimicrobiia</taxon>
        <taxon>Acidimicrobiales</taxon>
        <taxon>Acidimicrobiaceae</taxon>
        <taxon>Ferrimicrobium</taxon>
    </lineage>
</organism>
<feature type="region of interest" description="Disordered" evidence="3">
    <location>
        <begin position="22"/>
        <end position="42"/>
    </location>
</feature>
<evidence type="ECO:0000259" key="5">
    <source>
        <dbReference type="Pfam" id="PF02729"/>
    </source>
</evidence>
<feature type="domain" description="Aspartate/ornithine carbamoyltransferase carbamoyl-P binding" evidence="5">
    <location>
        <begin position="40"/>
        <end position="153"/>
    </location>
</feature>
<dbReference type="SUPFAM" id="SSF53671">
    <property type="entry name" value="Aspartate/ornithine carbamoyltransferase"/>
    <property type="match status" value="1"/>
</dbReference>
<dbReference type="InterPro" id="IPR006132">
    <property type="entry name" value="Asp/Orn_carbamoyltranf_P-bd"/>
</dbReference>
<dbReference type="PRINTS" id="PR00100">
    <property type="entry name" value="AOTCASE"/>
</dbReference>
<dbReference type="EMBL" id="JBFSHR010000005">
    <property type="protein sequence ID" value="MEX6428680.1"/>
    <property type="molecule type" value="Genomic_DNA"/>
</dbReference>
<dbReference type="PRINTS" id="PR00102">
    <property type="entry name" value="OTCASE"/>
</dbReference>
<dbReference type="Proteomes" id="UP001560267">
    <property type="component" value="Unassembled WGS sequence"/>
</dbReference>
<feature type="domain" description="Aspartate/ornithine carbamoyltransferase Asp/Orn-binding" evidence="4">
    <location>
        <begin position="166"/>
        <end position="315"/>
    </location>
</feature>
<keyword evidence="1 2" id="KW-0808">Transferase</keyword>
<dbReference type="InterPro" id="IPR036901">
    <property type="entry name" value="Asp/Orn_carbamoylTrfase_sf"/>
</dbReference>
<gene>
    <name evidence="6" type="ORF">AB6A68_02360</name>
</gene>
<evidence type="ECO:0000313" key="7">
    <source>
        <dbReference type="Proteomes" id="UP001560267"/>
    </source>
</evidence>
<dbReference type="Gene3D" id="3.40.50.1370">
    <property type="entry name" value="Aspartate/ornithine carbamoyltransferase"/>
    <property type="match status" value="2"/>
</dbReference>
<comment type="caution">
    <text evidence="6">The sequence shown here is derived from an EMBL/GenBank/DDBJ whole genome shotgun (WGS) entry which is preliminary data.</text>
</comment>